<evidence type="ECO:0000256" key="1">
    <source>
        <dbReference type="SAM" id="Phobius"/>
    </source>
</evidence>
<gene>
    <name evidence="2" type="ORF">FWK35_00036824</name>
</gene>
<sequence length="67" mass="7722">MTVKNLQITHRLAISLFGAVGYGAGHYVSYIRRFSGKWEIHNALEKKFKKCLNPETTKINPHLIFYA</sequence>
<evidence type="ECO:0000313" key="2">
    <source>
        <dbReference type="EMBL" id="KAF0706094.1"/>
    </source>
</evidence>
<reference evidence="2 3" key="1">
    <citation type="submission" date="2019-08" db="EMBL/GenBank/DDBJ databases">
        <title>Whole genome of Aphis craccivora.</title>
        <authorList>
            <person name="Voronova N.V."/>
            <person name="Shulinski R.S."/>
            <person name="Bandarenka Y.V."/>
            <person name="Zhorov D.G."/>
            <person name="Warner D."/>
        </authorList>
    </citation>
    <scope>NUCLEOTIDE SEQUENCE [LARGE SCALE GENOMIC DNA]</scope>
    <source>
        <strain evidence="2">180601</strain>
        <tissue evidence="2">Whole Body</tissue>
    </source>
</reference>
<protein>
    <submittedName>
        <fullName evidence="2">Uncharacterized protein</fullName>
    </submittedName>
</protein>
<keyword evidence="1" id="KW-1133">Transmembrane helix</keyword>
<evidence type="ECO:0000313" key="3">
    <source>
        <dbReference type="Proteomes" id="UP000478052"/>
    </source>
</evidence>
<feature type="non-terminal residue" evidence="2">
    <location>
        <position position="67"/>
    </location>
</feature>
<proteinExistence type="predicted"/>
<keyword evidence="3" id="KW-1185">Reference proteome</keyword>
<organism evidence="2 3">
    <name type="scientific">Aphis craccivora</name>
    <name type="common">Cowpea aphid</name>
    <dbReference type="NCBI Taxonomy" id="307492"/>
    <lineage>
        <taxon>Eukaryota</taxon>
        <taxon>Metazoa</taxon>
        <taxon>Ecdysozoa</taxon>
        <taxon>Arthropoda</taxon>
        <taxon>Hexapoda</taxon>
        <taxon>Insecta</taxon>
        <taxon>Pterygota</taxon>
        <taxon>Neoptera</taxon>
        <taxon>Paraneoptera</taxon>
        <taxon>Hemiptera</taxon>
        <taxon>Sternorrhyncha</taxon>
        <taxon>Aphidomorpha</taxon>
        <taxon>Aphidoidea</taxon>
        <taxon>Aphididae</taxon>
        <taxon>Aphidini</taxon>
        <taxon>Aphis</taxon>
        <taxon>Aphis</taxon>
    </lineage>
</organism>
<keyword evidence="1" id="KW-0812">Transmembrane</keyword>
<name>A0A6G0VQX5_APHCR</name>
<dbReference type="EMBL" id="VUJU01013039">
    <property type="protein sequence ID" value="KAF0706094.1"/>
    <property type="molecule type" value="Genomic_DNA"/>
</dbReference>
<keyword evidence="1" id="KW-0472">Membrane</keyword>
<dbReference type="AlphaFoldDB" id="A0A6G0VQX5"/>
<feature type="transmembrane region" description="Helical" evidence="1">
    <location>
        <begin position="12"/>
        <end position="31"/>
    </location>
</feature>
<accession>A0A6G0VQX5</accession>
<comment type="caution">
    <text evidence="2">The sequence shown here is derived from an EMBL/GenBank/DDBJ whole genome shotgun (WGS) entry which is preliminary data.</text>
</comment>
<dbReference type="Proteomes" id="UP000478052">
    <property type="component" value="Unassembled WGS sequence"/>
</dbReference>